<dbReference type="AlphaFoldDB" id="A0A9X1TLN8"/>
<keyword evidence="4" id="KW-0472">Membrane</keyword>
<dbReference type="Pfam" id="PF00488">
    <property type="entry name" value="MutS_V"/>
    <property type="match status" value="1"/>
</dbReference>
<dbReference type="InterPro" id="IPR000432">
    <property type="entry name" value="DNA_mismatch_repair_MutS_C"/>
</dbReference>
<dbReference type="PANTHER" id="PTHR11361:SF152">
    <property type="entry name" value="DNA MISMATCH REPAIR PROTEIN"/>
    <property type="match status" value="1"/>
</dbReference>
<feature type="domain" description="DNA mismatch repair proteins mutS family" evidence="5">
    <location>
        <begin position="335"/>
        <end position="520"/>
    </location>
</feature>
<dbReference type="SUPFAM" id="SSF52540">
    <property type="entry name" value="P-loop containing nucleoside triphosphate hydrolases"/>
    <property type="match status" value="1"/>
</dbReference>
<protein>
    <submittedName>
        <fullName evidence="6">DNA mismatch repair protein MutS</fullName>
    </submittedName>
</protein>
<keyword evidence="4" id="KW-0812">Transmembrane</keyword>
<dbReference type="RefSeq" id="WP_234655649.1">
    <property type="nucleotide sequence ID" value="NZ_CP094997.1"/>
</dbReference>
<evidence type="ECO:0000256" key="1">
    <source>
        <dbReference type="ARBA" id="ARBA00022741"/>
    </source>
</evidence>
<dbReference type="SMART" id="SM00534">
    <property type="entry name" value="MUTSac"/>
    <property type="match status" value="1"/>
</dbReference>
<dbReference type="GO" id="GO:0006298">
    <property type="term" value="P:mismatch repair"/>
    <property type="evidence" value="ECO:0007669"/>
    <property type="project" value="InterPro"/>
</dbReference>
<keyword evidence="1" id="KW-0547">Nucleotide-binding</keyword>
<dbReference type="InterPro" id="IPR027417">
    <property type="entry name" value="P-loop_NTPase"/>
</dbReference>
<feature type="transmembrane region" description="Helical" evidence="4">
    <location>
        <begin position="140"/>
        <end position="165"/>
    </location>
</feature>
<dbReference type="GO" id="GO:0030983">
    <property type="term" value="F:mismatched DNA binding"/>
    <property type="evidence" value="ECO:0007669"/>
    <property type="project" value="InterPro"/>
</dbReference>
<dbReference type="GO" id="GO:0005524">
    <property type="term" value="F:ATP binding"/>
    <property type="evidence" value="ECO:0007669"/>
    <property type="project" value="UniProtKB-KW"/>
</dbReference>
<name>A0A9X1TLN8_9BACT</name>
<evidence type="ECO:0000313" key="6">
    <source>
        <dbReference type="EMBL" id="MCF0062548.1"/>
    </source>
</evidence>
<keyword evidence="3" id="KW-0238">DNA-binding</keyword>
<organism evidence="6 7">
    <name type="scientific">Dyadobacter chenwenxiniae</name>
    <dbReference type="NCBI Taxonomy" id="2906456"/>
    <lineage>
        <taxon>Bacteria</taxon>
        <taxon>Pseudomonadati</taxon>
        <taxon>Bacteroidota</taxon>
        <taxon>Cytophagia</taxon>
        <taxon>Cytophagales</taxon>
        <taxon>Spirosomataceae</taxon>
        <taxon>Dyadobacter</taxon>
    </lineage>
</organism>
<dbReference type="EMBL" id="JAJTTC010000002">
    <property type="protein sequence ID" value="MCF0062548.1"/>
    <property type="molecule type" value="Genomic_DNA"/>
</dbReference>
<evidence type="ECO:0000256" key="3">
    <source>
        <dbReference type="ARBA" id="ARBA00023125"/>
    </source>
</evidence>
<dbReference type="GO" id="GO:0005829">
    <property type="term" value="C:cytosol"/>
    <property type="evidence" value="ECO:0007669"/>
    <property type="project" value="TreeGrafter"/>
</dbReference>
<keyword evidence="2" id="KW-0067">ATP-binding</keyword>
<comment type="caution">
    <text evidence="6">The sequence shown here is derived from an EMBL/GenBank/DDBJ whole genome shotgun (WGS) entry which is preliminary data.</text>
</comment>
<evidence type="ECO:0000259" key="5">
    <source>
        <dbReference type="SMART" id="SM00534"/>
    </source>
</evidence>
<evidence type="ECO:0000256" key="2">
    <source>
        <dbReference type="ARBA" id="ARBA00022840"/>
    </source>
</evidence>
<proteinExistence type="predicted"/>
<dbReference type="GO" id="GO:0140664">
    <property type="term" value="F:ATP-dependent DNA damage sensor activity"/>
    <property type="evidence" value="ECO:0007669"/>
    <property type="project" value="InterPro"/>
</dbReference>
<sequence>MPSKTPPLPENPQPIKTGFFNFAQIEKYFLNEKPEGAFQVISDRTFQDLDLEDVFKFIDRSVSRIGQQYLYYFMRTIPQGDSRKQRLESIIGIFQKDPDLKTALAAEISKLSKTDAYYITSLFHGKYTERPSWYWLIKTLSAVSVLAVFSAFFFPKIIIFLIVLLPVNLGIHYWNKNNLYQYGSSIPQLLILIQAAQRILKNKEFADQDIALRARVNELDQLGLPMSIFKIEARLQGEIGQFVDYVFELFKAMFLIEPVLLFTILKILDSKRQHIKHIFQFVAETDIALSILSLRESAPYFCRPTISTQKKHLRIQEVFHPLIFNGVANDISLHEKSALLTGSNMSGKTTFIRAVGINAILGQTINTCFAKEFIMSPTKIHSSIRISDDLLGDKSYYFEEVLTLKNMLEESRSGYANLFLLDELFKGTNSVERIAIGKSVLSYLARADNLALASTHDRELSDYLTDTFDLYHFTEIIDGEDVMFDYKLKPGTLRTTNAIRILELNDYPIEIITEAVKLVDGMKSHGQARSA</sequence>
<evidence type="ECO:0000256" key="4">
    <source>
        <dbReference type="SAM" id="Phobius"/>
    </source>
</evidence>
<evidence type="ECO:0000313" key="7">
    <source>
        <dbReference type="Proteomes" id="UP001139000"/>
    </source>
</evidence>
<dbReference type="Proteomes" id="UP001139000">
    <property type="component" value="Unassembled WGS sequence"/>
</dbReference>
<gene>
    <name evidence="6" type="ORF">LXM26_13660</name>
</gene>
<keyword evidence="7" id="KW-1185">Reference proteome</keyword>
<reference evidence="6" key="1">
    <citation type="submission" date="2021-12" db="EMBL/GenBank/DDBJ databases">
        <title>Novel species in genus Dyadobacter.</title>
        <authorList>
            <person name="Ma C."/>
        </authorList>
    </citation>
    <scope>NUCLEOTIDE SEQUENCE</scope>
    <source>
        <strain evidence="6">LJ419</strain>
    </source>
</reference>
<keyword evidence="4" id="KW-1133">Transmembrane helix</keyword>
<dbReference type="Gene3D" id="3.40.50.300">
    <property type="entry name" value="P-loop containing nucleotide triphosphate hydrolases"/>
    <property type="match status" value="1"/>
</dbReference>
<accession>A0A9X1TLN8</accession>
<dbReference type="InterPro" id="IPR045076">
    <property type="entry name" value="MutS"/>
</dbReference>
<dbReference type="PANTHER" id="PTHR11361">
    <property type="entry name" value="DNA MISMATCH REPAIR PROTEIN MUTS FAMILY MEMBER"/>
    <property type="match status" value="1"/>
</dbReference>